<comment type="caution">
    <text evidence="3">The sequence shown here is derived from an EMBL/GenBank/DDBJ whole genome shotgun (WGS) entry which is preliminary data.</text>
</comment>
<sequence>MQERSAFSAAQADAGAEELKKEIAVFSDNFQRVKTEISKRIAGYSGVIDMVLFTLFSGGHALLEGVPGIGKTQLVKTVADVFSLKFKRVQFTPDLMPSDVLGSHTLIEDGNGNKHLKFNEGPVFCNILLADEINRATPKTQSALLECMAEGTVSIANTKFTLSPPFFVLATENPLEMEGTFPLPEAQLDRFMMKINLSYPTFEQLDSIVERYASAVEPTVECVIAPETVIKMQRLVRQVIVADDVKNYAINIIKKTHPDYKDAPADVKKYVKFGSSPRGLLSLMLTSKARALIKGRINVAFEDLRAVADNVLNHRIILNFEGLADGISPSSIVSQVVS</sequence>
<dbReference type="Gene3D" id="1.10.8.80">
    <property type="entry name" value="Magnesium chelatase subunit I, C-Terminal domain"/>
    <property type="match status" value="1"/>
</dbReference>
<evidence type="ECO:0000313" key="4">
    <source>
        <dbReference type="Proteomes" id="UP000178735"/>
    </source>
</evidence>
<evidence type="ECO:0000259" key="1">
    <source>
        <dbReference type="Pfam" id="PF07726"/>
    </source>
</evidence>
<dbReference type="GO" id="GO:0016887">
    <property type="term" value="F:ATP hydrolysis activity"/>
    <property type="evidence" value="ECO:0007669"/>
    <property type="project" value="InterPro"/>
</dbReference>
<dbReference type="STRING" id="1817813.A2008_08980"/>
<evidence type="ECO:0000313" key="3">
    <source>
        <dbReference type="EMBL" id="OGM02222.1"/>
    </source>
</evidence>
<dbReference type="EMBL" id="MGFH01000213">
    <property type="protein sequence ID" value="OGM02222.1"/>
    <property type="molecule type" value="Genomic_DNA"/>
</dbReference>
<evidence type="ECO:0000259" key="2">
    <source>
        <dbReference type="Pfam" id="PF17863"/>
    </source>
</evidence>
<dbReference type="PANTHER" id="PTHR42759">
    <property type="entry name" value="MOXR FAMILY PROTEIN"/>
    <property type="match status" value="1"/>
</dbReference>
<feature type="domain" description="ATPase AAA-3" evidence="1">
    <location>
        <begin position="60"/>
        <end position="193"/>
    </location>
</feature>
<dbReference type="SUPFAM" id="SSF52540">
    <property type="entry name" value="P-loop containing nucleoside triphosphate hydrolases"/>
    <property type="match status" value="1"/>
</dbReference>
<organism evidence="3 4">
    <name type="scientific">Candidatus Wallbacteria bacterium GWC2_49_35</name>
    <dbReference type="NCBI Taxonomy" id="1817813"/>
    <lineage>
        <taxon>Bacteria</taxon>
        <taxon>Candidatus Walliibacteriota</taxon>
    </lineage>
</organism>
<accession>A0A1F7WHC3</accession>
<dbReference type="InterPro" id="IPR011703">
    <property type="entry name" value="ATPase_AAA-3"/>
</dbReference>
<dbReference type="InterPro" id="IPR050764">
    <property type="entry name" value="CbbQ/NirQ/NorQ/GpvN"/>
</dbReference>
<dbReference type="Pfam" id="PF17863">
    <property type="entry name" value="AAA_lid_2"/>
    <property type="match status" value="1"/>
</dbReference>
<dbReference type="Pfam" id="PF07726">
    <property type="entry name" value="AAA_3"/>
    <property type="match status" value="1"/>
</dbReference>
<dbReference type="Gene3D" id="3.40.50.300">
    <property type="entry name" value="P-loop containing nucleotide triphosphate hydrolases"/>
    <property type="match status" value="1"/>
</dbReference>
<dbReference type="AlphaFoldDB" id="A0A1F7WHC3"/>
<dbReference type="InterPro" id="IPR041628">
    <property type="entry name" value="ChlI/MoxR_AAA_lid"/>
</dbReference>
<dbReference type="CDD" id="cd00009">
    <property type="entry name" value="AAA"/>
    <property type="match status" value="1"/>
</dbReference>
<dbReference type="PANTHER" id="PTHR42759:SF1">
    <property type="entry name" value="MAGNESIUM-CHELATASE SUBUNIT CHLD"/>
    <property type="match status" value="1"/>
</dbReference>
<protein>
    <submittedName>
        <fullName evidence="3">AAA family ATPase</fullName>
    </submittedName>
</protein>
<reference evidence="3 4" key="1">
    <citation type="journal article" date="2016" name="Nat. Commun.">
        <title>Thousands of microbial genomes shed light on interconnected biogeochemical processes in an aquifer system.</title>
        <authorList>
            <person name="Anantharaman K."/>
            <person name="Brown C.T."/>
            <person name="Hug L.A."/>
            <person name="Sharon I."/>
            <person name="Castelle C.J."/>
            <person name="Probst A.J."/>
            <person name="Thomas B.C."/>
            <person name="Singh A."/>
            <person name="Wilkins M.J."/>
            <person name="Karaoz U."/>
            <person name="Brodie E.L."/>
            <person name="Williams K.H."/>
            <person name="Hubbard S.S."/>
            <person name="Banfield J.F."/>
        </authorList>
    </citation>
    <scope>NUCLEOTIDE SEQUENCE [LARGE SCALE GENOMIC DNA]</scope>
</reference>
<dbReference type="Proteomes" id="UP000178735">
    <property type="component" value="Unassembled WGS sequence"/>
</dbReference>
<dbReference type="GO" id="GO:0005524">
    <property type="term" value="F:ATP binding"/>
    <property type="evidence" value="ECO:0007669"/>
    <property type="project" value="InterPro"/>
</dbReference>
<dbReference type="PIRSF" id="PIRSF002849">
    <property type="entry name" value="AAA_ATPase_chaperone_MoxR_prd"/>
    <property type="match status" value="1"/>
</dbReference>
<proteinExistence type="predicted"/>
<dbReference type="InterPro" id="IPR027417">
    <property type="entry name" value="P-loop_NTPase"/>
</dbReference>
<name>A0A1F7WHC3_9BACT</name>
<feature type="domain" description="ChlI/MoxR AAA lid" evidence="2">
    <location>
        <begin position="267"/>
        <end position="335"/>
    </location>
</feature>
<gene>
    <name evidence="3" type="ORF">A2008_08980</name>
</gene>